<name>A0A386ZH90_9NOCA</name>
<dbReference type="OrthoDB" id="3375894at2"/>
<dbReference type="Proteomes" id="UP000267164">
    <property type="component" value="Chromosome"/>
</dbReference>
<evidence type="ECO:0000313" key="2">
    <source>
        <dbReference type="Proteomes" id="UP000267164"/>
    </source>
</evidence>
<dbReference type="EMBL" id="CP032568">
    <property type="protein sequence ID" value="AYF75929.1"/>
    <property type="molecule type" value="Genomic_DNA"/>
</dbReference>
<evidence type="ECO:0000313" key="1">
    <source>
        <dbReference type="EMBL" id="AYF75929.1"/>
    </source>
</evidence>
<protein>
    <submittedName>
        <fullName evidence="1">Uncharacterized protein</fullName>
    </submittedName>
</protein>
<dbReference type="KEGG" id="nyu:D7D52_21135"/>
<keyword evidence="2" id="KW-1185">Reference proteome</keyword>
<gene>
    <name evidence="1" type="ORF">D7D52_21135</name>
</gene>
<reference evidence="1 2" key="1">
    <citation type="submission" date="2018-09" db="EMBL/GenBank/DDBJ databases">
        <title>Nocardia yunnanensis sp. nov., an actinomycete isolated from a soil sample.</title>
        <authorList>
            <person name="Zhang J."/>
        </authorList>
    </citation>
    <scope>NUCLEOTIDE SEQUENCE [LARGE SCALE GENOMIC DNA]</scope>
    <source>
        <strain evidence="1 2">CFHS0054</strain>
    </source>
</reference>
<organism evidence="1 2">
    <name type="scientific">Nocardia yunnanensis</name>
    <dbReference type="NCBI Taxonomy" id="2382165"/>
    <lineage>
        <taxon>Bacteria</taxon>
        <taxon>Bacillati</taxon>
        <taxon>Actinomycetota</taxon>
        <taxon>Actinomycetes</taxon>
        <taxon>Mycobacteriales</taxon>
        <taxon>Nocardiaceae</taxon>
        <taxon>Nocardia</taxon>
    </lineage>
</organism>
<accession>A0A386ZH90</accession>
<dbReference type="AlphaFoldDB" id="A0A386ZH90"/>
<dbReference type="RefSeq" id="WP_120738930.1">
    <property type="nucleotide sequence ID" value="NZ_CP032568.1"/>
</dbReference>
<sequence>MQGNPGHILSVAEIDREIAERAREIETIAATLVELDKHPGLVLLRRFPPAGVTAQRWAPARAALESMWEDFGRLGTVLDRAKAARGRRRLDALDREELTRLLRGQPVEVARHTIPMAQRSLSGPREQVELIGIAELLDRMRAAFPAVVAVLDAVEAVNNRIVADLAPLRAELDRVGETVPELRALSADIDALAAEAATDPLALRPDALDHRLGELSRRLRAATAVLTELRAMSSDWDGAVARVRAHVEELHRTYERAEQARLRVERGILAAPLPRPADDSAVYGAELAALHADPPAPAALWELRQRLTAALANAQHTEQLAQGLLDRRGELRGRFESYRAKAARRGVGEDPEVLAASRIAAGLLERRPCDLAAVTRAVADYRQLIAQKSGRRS</sequence>
<proteinExistence type="predicted"/>